<comment type="subcellular location">
    <subcellularLocation>
        <location evidence="1">Cytoplasm</location>
    </subcellularLocation>
    <subcellularLocation>
        <location evidence="2">Nucleus</location>
        <location evidence="2">Nucleolus</location>
    </subcellularLocation>
</comment>
<reference evidence="12 13" key="1">
    <citation type="submission" date="2019-09" db="EMBL/GenBank/DDBJ databases">
        <title>The hologenome of the rock-dwelling lichen Lasallia pustulata.</title>
        <authorList>
            <person name="Greshake Tzovaras B."/>
            <person name="Segers F."/>
            <person name="Bicker A."/>
            <person name="Dal Grande F."/>
            <person name="Otte J."/>
            <person name="Hankeln T."/>
            <person name="Schmitt I."/>
            <person name="Ebersberger I."/>
        </authorList>
    </citation>
    <scope>NUCLEOTIDE SEQUENCE [LARGE SCALE GENOMIC DNA]</scope>
    <source>
        <strain evidence="12">A1-1</strain>
    </source>
</reference>
<evidence type="ECO:0000256" key="6">
    <source>
        <dbReference type="ARBA" id="ARBA00022835"/>
    </source>
</evidence>
<dbReference type="PANTHER" id="PTHR21321">
    <property type="entry name" value="PNAS-3 RELATED"/>
    <property type="match status" value="1"/>
</dbReference>
<dbReference type="GO" id="GO:0000176">
    <property type="term" value="C:nuclear exosome (RNase complex)"/>
    <property type="evidence" value="ECO:0007669"/>
    <property type="project" value="TreeGrafter"/>
</dbReference>
<evidence type="ECO:0000256" key="4">
    <source>
        <dbReference type="ARBA" id="ARBA00022490"/>
    </source>
</evidence>
<keyword evidence="4" id="KW-0963">Cytoplasm</keyword>
<keyword evidence="12" id="KW-0540">Nuclease</keyword>
<dbReference type="InterPro" id="IPR037319">
    <property type="entry name" value="Rrp40_S1"/>
</dbReference>
<dbReference type="InterPro" id="IPR041054">
    <property type="entry name" value="Rrp40_N_euk"/>
</dbReference>
<dbReference type="PANTHER" id="PTHR21321:SF1">
    <property type="entry name" value="EXOSOME COMPLEX COMPONENT RRP40"/>
    <property type="match status" value="1"/>
</dbReference>
<keyword evidence="8" id="KW-0539">Nucleus</keyword>
<name>A0A5M8PGA7_9LECA</name>
<evidence type="ECO:0000313" key="12">
    <source>
        <dbReference type="EMBL" id="KAA6408305.1"/>
    </source>
</evidence>
<sequence>MAAQTLVLPGEELSAELLPTPSNPSIPLKLGPGLRHTPPATITPTLAGTLCIDHRKNAIWVENNGSRYIPQTSDLVLATVHHSSTDYYHCLISPQTPFALLPQLAFEGATKKSRPQLVSGSLIYARISSASKHLEPELVCYNPSTGKSEGMGELKDGMVFDISLGMARRLLMGRQKEDGGMVVLEEIAEKVAFEVAVGRNGRIWVHSGSVKETLLVARAVQETDREGLGLEEQRELVRRLLKGL</sequence>
<dbReference type="GO" id="GO:0003723">
    <property type="term" value="F:RNA binding"/>
    <property type="evidence" value="ECO:0007669"/>
    <property type="project" value="UniProtKB-KW"/>
</dbReference>
<dbReference type="GO" id="GO:0000177">
    <property type="term" value="C:cytoplasmic exosome (RNase complex)"/>
    <property type="evidence" value="ECO:0007669"/>
    <property type="project" value="TreeGrafter"/>
</dbReference>
<dbReference type="OrthoDB" id="340500at2759"/>
<dbReference type="Gene3D" id="2.40.50.140">
    <property type="entry name" value="Nucleic acid-binding proteins"/>
    <property type="match status" value="1"/>
</dbReference>
<dbReference type="GO" id="GO:0034475">
    <property type="term" value="P:U4 snRNA 3'-end processing"/>
    <property type="evidence" value="ECO:0007669"/>
    <property type="project" value="TreeGrafter"/>
</dbReference>
<accession>A0A5M8PGA7</accession>
<dbReference type="EMBL" id="VXIT01000014">
    <property type="protein sequence ID" value="KAA6408305.1"/>
    <property type="molecule type" value="Genomic_DNA"/>
</dbReference>
<proteinExistence type="inferred from homology"/>
<dbReference type="InterPro" id="IPR026699">
    <property type="entry name" value="Exosome_RNA_bind1/RRP40/RRP4"/>
</dbReference>
<dbReference type="GO" id="GO:0071034">
    <property type="term" value="P:CUT catabolic process"/>
    <property type="evidence" value="ECO:0007669"/>
    <property type="project" value="TreeGrafter"/>
</dbReference>
<dbReference type="AlphaFoldDB" id="A0A5M8PGA7"/>
<dbReference type="GO" id="GO:0004527">
    <property type="term" value="F:exonuclease activity"/>
    <property type="evidence" value="ECO:0007669"/>
    <property type="project" value="UniProtKB-KW"/>
</dbReference>
<evidence type="ECO:0000256" key="2">
    <source>
        <dbReference type="ARBA" id="ARBA00004604"/>
    </source>
</evidence>
<dbReference type="Gene3D" id="3.30.1370.10">
    <property type="entry name" value="K Homology domain, type 1"/>
    <property type="match status" value="1"/>
</dbReference>
<protein>
    <recommendedName>
        <fullName evidence="9">Ribosomal RNA-processing protein 40</fullName>
    </recommendedName>
</protein>
<dbReference type="GO" id="GO:0005730">
    <property type="term" value="C:nucleolus"/>
    <property type="evidence" value="ECO:0007669"/>
    <property type="project" value="UniProtKB-SubCell"/>
</dbReference>
<dbReference type="GO" id="GO:0071038">
    <property type="term" value="P:TRAMP-dependent tRNA surveillance pathway"/>
    <property type="evidence" value="ECO:0007669"/>
    <property type="project" value="TreeGrafter"/>
</dbReference>
<dbReference type="SUPFAM" id="SSF50249">
    <property type="entry name" value="Nucleic acid-binding proteins"/>
    <property type="match status" value="1"/>
</dbReference>
<dbReference type="InterPro" id="IPR049469">
    <property type="entry name" value="RRP40_KH-I"/>
</dbReference>
<dbReference type="GO" id="GO:0000467">
    <property type="term" value="P:exonucleolytic trimming to generate mature 3'-end of 5.8S rRNA from tricistronic rRNA transcript (SSU-rRNA, 5.8S rRNA, LSU-rRNA)"/>
    <property type="evidence" value="ECO:0007669"/>
    <property type="project" value="TreeGrafter"/>
</dbReference>
<keyword evidence="12" id="KW-0269">Exonuclease</keyword>
<dbReference type="InterPro" id="IPR036612">
    <property type="entry name" value="KH_dom_type_1_sf"/>
</dbReference>
<evidence type="ECO:0000313" key="13">
    <source>
        <dbReference type="Proteomes" id="UP000324767"/>
    </source>
</evidence>
<evidence type="ECO:0000256" key="3">
    <source>
        <dbReference type="ARBA" id="ARBA00007841"/>
    </source>
</evidence>
<dbReference type="CDD" id="cd22526">
    <property type="entry name" value="KH-I_Rrp40"/>
    <property type="match status" value="1"/>
</dbReference>
<dbReference type="GO" id="GO:0071051">
    <property type="term" value="P:poly(A)-dependent snoRNA 3'-end processing"/>
    <property type="evidence" value="ECO:0007669"/>
    <property type="project" value="TreeGrafter"/>
</dbReference>
<dbReference type="FunFam" id="2.40.50.140:FF:000127">
    <property type="entry name" value="Exosome complex component RRP40"/>
    <property type="match status" value="1"/>
</dbReference>
<dbReference type="FunFam" id="3.30.1370.10:FF:000038">
    <property type="entry name" value="exosome complex component RRP40"/>
    <property type="match status" value="1"/>
</dbReference>
<dbReference type="Proteomes" id="UP000324767">
    <property type="component" value="Unassembled WGS sequence"/>
</dbReference>
<evidence type="ECO:0000256" key="9">
    <source>
        <dbReference type="ARBA" id="ARBA00030615"/>
    </source>
</evidence>
<evidence type="ECO:0000256" key="8">
    <source>
        <dbReference type="ARBA" id="ARBA00023242"/>
    </source>
</evidence>
<evidence type="ECO:0000256" key="1">
    <source>
        <dbReference type="ARBA" id="ARBA00004496"/>
    </source>
</evidence>
<dbReference type="InterPro" id="IPR004088">
    <property type="entry name" value="KH_dom_type_1"/>
</dbReference>
<dbReference type="SUPFAM" id="SSF54791">
    <property type="entry name" value="Eukaryotic type KH-domain (KH-domain type I)"/>
    <property type="match status" value="1"/>
</dbReference>
<evidence type="ECO:0000259" key="10">
    <source>
        <dbReference type="Pfam" id="PF15985"/>
    </source>
</evidence>
<feature type="domain" description="K Homology" evidence="10">
    <location>
        <begin position="157"/>
        <end position="210"/>
    </location>
</feature>
<keyword evidence="6" id="KW-0271">Exosome</keyword>
<keyword evidence="7" id="KW-0694">RNA-binding</keyword>
<evidence type="ECO:0000259" key="11">
    <source>
        <dbReference type="Pfam" id="PF18311"/>
    </source>
</evidence>
<comment type="caution">
    <text evidence="12">The sequence shown here is derived from an EMBL/GenBank/DDBJ whole genome shotgun (WGS) entry which is preliminary data.</text>
</comment>
<dbReference type="InterPro" id="IPR012340">
    <property type="entry name" value="NA-bd_OB-fold"/>
</dbReference>
<gene>
    <name evidence="12" type="ORF">FRX48_08047</name>
</gene>
<evidence type="ECO:0000256" key="7">
    <source>
        <dbReference type="ARBA" id="ARBA00022884"/>
    </source>
</evidence>
<keyword evidence="5" id="KW-0698">rRNA processing</keyword>
<dbReference type="GO" id="GO:0071035">
    <property type="term" value="P:nuclear polyadenylation-dependent rRNA catabolic process"/>
    <property type="evidence" value="ECO:0007669"/>
    <property type="project" value="TreeGrafter"/>
</dbReference>
<feature type="domain" description="Exosome complex exonuclease Rrp40 N-terminal" evidence="11">
    <location>
        <begin position="28"/>
        <end position="67"/>
    </location>
</feature>
<dbReference type="Pfam" id="PF21262">
    <property type="entry name" value="RRP40_S1"/>
    <property type="match status" value="1"/>
</dbReference>
<comment type="similarity">
    <text evidence="3">Belongs to the RRP40 family.</text>
</comment>
<dbReference type="Pfam" id="PF18311">
    <property type="entry name" value="Rrp40_N"/>
    <property type="match status" value="1"/>
</dbReference>
<dbReference type="CDD" id="cd05790">
    <property type="entry name" value="S1_Rrp40"/>
    <property type="match status" value="1"/>
</dbReference>
<dbReference type="Pfam" id="PF15985">
    <property type="entry name" value="KH_6"/>
    <property type="match status" value="1"/>
</dbReference>
<organism evidence="12 13">
    <name type="scientific">Lasallia pustulata</name>
    <dbReference type="NCBI Taxonomy" id="136370"/>
    <lineage>
        <taxon>Eukaryota</taxon>
        <taxon>Fungi</taxon>
        <taxon>Dikarya</taxon>
        <taxon>Ascomycota</taxon>
        <taxon>Pezizomycotina</taxon>
        <taxon>Lecanoromycetes</taxon>
        <taxon>OSLEUM clade</taxon>
        <taxon>Umbilicariomycetidae</taxon>
        <taxon>Umbilicariales</taxon>
        <taxon>Umbilicariaceae</taxon>
        <taxon>Lasallia</taxon>
    </lineage>
</organism>
<dbReference type="FunFam" id="2.40.50.100:FF:000073">
    <property type="entry name" value="Putative Exosome complex component RRP40"/>
    <property type="match status" value="1"/>
</dbReference>
<keyword evidence="12" id="KW-0378">Hydrolase</keyword>
<dbReference type="Gene3D" id="2.40.50.100">
    <property type="match status" value="1"/>
</dbReference>
<evidence type="ECO:0000256" key="5">
    <source>
        <dbReference type="ARBA" id="ARBA00022552"/>
    </source>
</evidence>